<feature type="transmembrane region" description="Helical" evidence="7">
    <location>
        <begin position="252"/>
        <end position="272"/>
    </location>
</feature>
<dbReference type="Pfam" id="PF01529">
    <property type="entry name" value="DHHC"/>
    <property type="match status" value="1"/>
</dbReference>
<evidence type="ECO:0000313" key="9">
    <source>
        <dbReference type="Ensembl" id="ENSGMOP00000034510.1"/>
    </source>
</evidence>
<keyword evidence="4 7" id="KW-1133">Transmembrane helix</keyword>
<dbReference type="InterPro" id="IPR036770">
    <property type="entry name" value="Ankyrin_rpt-contain_sf"/>
</dbReference>
<dbReference type="EC" id="2.3.1.225" evidence="7"/>
<organism evidence="9 10">
    <name type="scientific">Gadus morhua</name>
    <name type="common">Atlantic cod</name>
    <dbReference type="NCBI Taxonomy" id="8049"/>
    <lineage>
        <taxon>Eukaryota</taxon>
        <taxon>Metazoa</taxon>
        <taxon>Chordata</taxon>
        <taxon>Craniata</taxon>
        <taxon>Vertebrata</taxon>
        <taxon>Euteleostomi</taxon>
        <taxon>Actinopterygii</taxon>
        <taxon>Neopterygii</taxon>
        <taxon>Teleostei</taxon>
        <taxon>Neoteleostei</taxon>
        <taxon>Acanthomorphata</taxon>
        <taxon>Zeiogadaria</taxon>
        <taxon>Gadariae</taxon>
        <taxon>Gadiformes</taxon>
        <taxon>Gadoidei</taxon>
        <taxon>Gadidae</taxon>
        <taxon>Gadus</taxon>
    </lineage>
</organism>
<keyword evidence="7" id="KW-0012">Acyltransferase</keyword>
<keyword evidence="6 7" id="KW-0472">Membrane</keyword>
<dbReference type="Proteomes" id="UP000694546">
    <property type="component" value="Chromosome 15"/>
</dbReference>
<keyword evidence="7" id="KW-0808">Transferase</keyword>
<comment type="catalytic activity">
    <reaction evidence="7">
        <text>L-cysteinyl-[protein] + hexadecanoyl-CoA = S-hexadecanoyl-L-cysteinyl-[protein] + CoA</text>
        <dbReference type="Rhea" id="RHEA:36683"/>
        <dbReference type="Rhea" id="RHEA-COMP:10131"/>
        <dbReference type="Rhea" id="RHEA-COMP:11032"/>
        <dbReference type="ChEBI" id="CHEBI:29950"/>
        <dbReference type="ChEBI" id="CHEBI:57287"/>
        <dbReference type="ChEBI" id="CHEBI:57379"/>
        <dbReference type="ChEBI" id="CHEBI:74151"/>
        <dbReference type="EC" id="2.3.1.225"/>
    </reaction>
</comment>
<dbReference type="InterPro" id="IPR002110">
    <property type="entry name" value="Ankyrin_rpt"/>
</dbReference>
<evidence type="ECO:0000259" key="8">
    <source>
        <dbReference type="Pfam" id="PF01529"/>
    </source>
</evidence>
<accession>A0A8C5AMG7</accession>
<dbReference type="OMA" id="SHVLYYW"/>
<dbReference type="SUPFAM" id="SSF48403">
    <property type="entry name" value="Ankyrin repeat"/>
    <property type="match status" value="1"/>
</dbReference>
<feature type="transmembrane region" description="Helical" evidence="7">
    <location>
        <begin position="278"/>
        <end position="298"/>
    </location>
</feature>
<evidence type="ECO:0000256" key="4">
    <source>
        <dbReference type="ARBA" id="ARBA00022989"/>
    </source>
</evidence>
<feature type="transmembrane region" description="Helical" evidence="7">
    <location>
        <begin position="310"/>
        <end position="333"/>
    </location>
</feature>
<evidence type="ECO:0000256" key="6">
    <source>
        <dbReference type="ARBA" id="ARBA00023136"/>
    </source>
</evidence>
<dbReference type="Ensembl" id="ENSGMOT00000032312.1">
    <property type="protein sequence ID" value="ENSGMOP00000034510.1"/>
    <property type="gene ID" value="ENSGMOG00000032310.1"/>
</dbReference>
<evidence type="ECO:0000256" key="7">
    <source>
        <dbReference type="RuleBase" id="RU079119"/>
    </source>
</evidence>
<comment type="domain">
    <text evidence="7">The DHHC domain is required for palmitoyltransferase activity.</text>
</comment>
<dbReference type="Pfam" id="PF12796">
    <property type="entry name" value="Ank_2"/>
    <property type="match status" value="2"/>
</dbReference>
<dbReference type="GO" id="GO:0016020">
    <property type="term" value="C:membrane"/>
    <property type="evidence" value="ECO:0007669"/>
    <property type="project" value="UniProtKB-SubCell"/>
</dbReference>
<dbReference type="InterPro" id="IPR001594">
    <property type="entry name" value="Palmitoyltrfase_DHHC"/>
</dbReference>
<keyword evidence="3" id="KW-0677">Repeat</keyword>
<keyword evidence="5" id="KW-0040">ANK repeat</keyword>
<keyword evidence="10" id="KW-1185">Reference proteome</keyword>
<evidence type="ECO:0000313" key="10">
    <source>
        <dbReference type="Proteomes" id="UP000694546"/>
    </source>
</evidence>
<dbReference type="SMART" id="SM00248">
    <property type="entry name" value="ANK"/>
    <property type="match status" value="5"/>
</dbReference>
<feature type="transmembrane region" description="Helical" evidence="7">
    <location>
        <begin position="339"/>
        <end position="360"/>
    </location>
</feature>
<reference evidence="9" key="1">
    <citation type="submission" date="2025-08" db="UniProtKB">
        <authorList>
            <consortium name="Ensembl"/>
        </authorList>
    </citation>
    <scope>IDENTIFICATION</scope>
</reference>
<proteinExistence type="inferred from homology"/>
<dbReference type="GO" id="GO:0019706">
    <property type="term" value="F:protein-cysteine S-palmitoyltransferase activity"/>
    <property type="evidence" value="ECO:0007669"/>
    <property type="project" value="UniProtKB-EC"/>
</dbReference>
<keyword evidence="2 7" id="KW-0812">Transmembrane</keyword>
<comment type="similarity">
    <text evidence="7">Belongs to the DHHC palmitoyltransferase family.</text>
</comment>
<dbReference type="PANTHER" id="PTHR24161">
    <property type="entry name" value="ANK_REP_REGION DOMAIN-CONTAINING PROTEIN-RELATED"/>
    <property type="match status" value="1"/>
</dbReference>
<sequence>MYTMPESSECAGDIFDCIQRGNIEQCVELIQNDRSILKEKGWGGFTPLHSAALHGNRSLVESLLSNGADPNLVSEAGQTSFHFACRQGNIYIMHQMMQHGADLRLVDLQGKTSLHHAVLGGSIVAMHYLWETGMFRYSDSDMYHLTSLHMAASTSNTEVVRYLLRHQRCAVDALDQEGATALHVAADHGGVEVCWTLLQRTGYRMLHWKNHHGLTPLDLSKLGKTFRHQQLTKLLRLYINEPMHHTPKESHVLYYWTLLYPTLSASVILIIAALGGGYGGLLCGLLFPWLASSIFTAFHRMTTYQRLPNPIYLGTLFAGLFHTLLCFYGQIMLSMWSTGLLVQFSMFHFALVLGLLCKILTQDPGALGRAESDPRFTCIADLVEKNEKPQRFCPYCEIFQPDHSKHCKLCDVCVADYDHHCLFLNRCVGRDNHRLFLVFLISLVTAHLLFLVTATSYLNGKKAAGYHGATSSWSSWLPFLGAEFWVATLAVMNALTLLWEAWLLKEQFEAVVAGTTTFFRQDEATGRRRSLGQRWAAVLSFLLEGRDGLVRRQAPTDQTALVI</sequence>
<feature type="domain" description="Palmitoyltransferase DHHC" evidence="8">
    <location>
        <begin position="387"/>
        <end position="518"/>
    </location>
</feature>
<dbReference type="OrthoDB" id="194358at2759"/>
<dbReference type="PANTHER" id="PTHR24161:SF118">
    <property type="entry name" value="PALMITOYLTRANSFERASE"/>
    <property type="match status" value="1"/>
</dbReference>
<name>A0A8C5AMG7_GADMO</name>
<evidence type="ECO:0000256" key="5">
    <source>
        <dbReference type="ARBA" id="ARBA00023043"/>
    </source>
</evidence>
<feature type="transmembrane region" description="Helical" evidence="7">
    <location>
        <begin position="435"/>
        <end position="457"/>
    </location>
</feature>
<reference evidence="9" key="2">
    <citation type="submission" date="2025-09" db="UniProtKB">
        <authorList>
            <consortium name="Ensembl"/>
        </authorList>
    </citation>
    <scope>IDENTIFICATION</scope>
</reference>
<evidence type="ECO:0000256" key="2">
    <source>
        <dbReference type="ARBA" id="ARBA00022692"/>
    </source>
</evidence>
<gene>
    <name evidence="9" type="primary">si:ch211-223a10.1</name>
</gene>
<evidence type="ECO:0000256" key="1">
    <source>
        <dbReference type="ARBA" id="ARBA00004141"/>
    </source>
</evidence>
<feature type="transmembrane region" description="Helical" evidence="7">
    <location>
        <begin position="477"/>
        <end position="499"/>
    </location>
</feature>
<dbReference type="GeneTree" id="ENSGT00940000165944"/>
<protein>
    <recommendedName>
        <fullName evidence="7">Palmitoyltransferase</fullName>
        <ecNumber evidence="7">2.3.1.225</ecNumber>
    </recommendedName>
</protein>
<evidence type="ECO:0000256" key="3">
    <source>
        <dbReference type="ARBA" id="ARBA00022737"/>
    </source>
</evidence>
<comment type="subcellular location">
    <subcellularLocation>
        <location evidence="1">Membrane</location>
        <topology evidence="1">Multi-pass membrane protein</topology>
    </subcellularLocation>
</comment>
<dbReference type="Gene3D" id="1.25.40.20">
    <property type="entry name" value="Ankyrin repeat-containing domain"/>
    <property type="match status" value="2"/>
</dbReference>
<dbReference type="AlphaFoldDB" id="A0A8C5AMG7"/>